<evidence type="ECO:0000256" key="2">
    <source>
        <dbReference type="ARBA" id="ARBA00010897"/>
    </source>
</evidence>
<feature type="domain" description="Nicotinate/nicotinamide phosphoribosyltransferase" evidence="11">
    <location>
        <begin position="148"/>
        <end position="310"/>
    </location>
</feature>
<dbReference type="NCBIfam" id="NF006696">
    <property type="entry name" value="PRK09243.1-3"/>
    <property type="match status" value="1"/>
</dbReference>
<comment type="catalytic activity">
    <reaction evidence="8 9">
        <text>5-phospho-alpha-D-ribose 1-diphosphate + nicotinate + ATP + H2O = nicotinate beta-D-ribonucleotide + ADP + phosphate + diphosphate</text>
        <dbReference type="Rhea" id="RHEA:36163"/>
        <dbReference type="ChEBI" id="CHEBI:15377"/>
        <dbReference type="ChEBI" id="CHEBI:30616"/>
        <dbReference type="ChEBI" id="CHEBI:32544"/>
        <dbReference type="ChEBI" id="CHEBI:33019"/>
        <dbReference type="ChEBI" id="CHEBI:43474"/>
        <dbReference type="ChEBI" id="CHEBI:57502"/>
        <dbReference type="ChEBI" id="CHEBI:58017"/>
        <dbReference type="ChEBI" id="CHEBI:456216"/>
        <dbReference type="EC" id="6.3.4.21"/>
    </reaction>
</comment>
<dbReference type="InterPro" id="IPR036068">
    <property type="entry name" value="Nicotinate_pribotase-like_C"/>
</dbReference>
<organism evidence="13 14">
    <name type="scientific">Luedemannella flava</name>
    <dbReference type="NCBI Taxonomy" id="349316"/>
    <lineage>
        <taxon>Bacteria</taxon>
        <taxon>Bacillati</taxon>
        <taxon>Actinomycetota</taxon>
        <taxon>Actinomycetes</taxon>
        <taxon>Micromonosporales</taxon>
        <taxon>Micromonosporaceae</taxon>
        <taxon>Luedemannella</taxon>
    </lineage>
</organism>
<sequence>MTGLLTDLYEVRMAASYLRRGMTAPATFSLFARRLPRRRGFLVAAGLSDALAFLEQFRFDDDELAYLRTVVGLDEGALRALGGLRFTGDVWAVPEGRVVGADVPLLEVTAPIAQAQLVETGLLNVLTFATVVATKAARCRIAAGGADLIDFAFRRTHGVDAAMAVARASAIAGFAATSNVEAARRYGLRAAGTMAHSYVQAFGDERAAFRAFALDFPDRPVFLVDTYDTLAGVHHAVEVVDEVRPVGPVGIRLDSGDFDALARASRAILDAAGHSSARIIASGGLDEDSIATLVAGGAPINAYGVGTRMGVSRDAPSLDSAYKLVDYAGRPVLKLSPGKATLPGAKQVYRAASAGVPDVIALRGEPAPAGLRPILEPVMVGGVRLSPADPAAQVRAARERFEADLAWLPAAARRLDDPQPVTATPSAPLADLRDRLTAGLTPPPVPPL</sequence>
<evidence type="ECO:0000313" key="14">
    <source>
        <dbReference type="Proteomes" id="UP001500218"/>
    </source>
</evidence>
<dbReference type="Gene3D" id="3.20.140.10">
    <property type="entry name" value="nicotinate phosphoribosyltransferase"/>
    <property type="match status" value="1"/>
</dbReference>
<dbReference type="SUPFAM" id="SSF51690">
    <property type="entry name" value="Nicotinate/Quinolinate PRTase C-terminal domain-like"/>
    <property type="match status" value="1"/>
</dbReference>
<keyword evidence="13" id="KW-0328">Glycosyltransferase</keyword>
<dbReference type="PIRSF" id="PIRSF000484">
    <property type="entry name" value="NAPRT"/>
    <property type="match status" value="1"/>
</dbReference>
<evidence type="ECO:0000256" key="3">
    <source>
        <dbReference type="ARBA" id="ARBA00013236"/>
    </source>
</evidence>
<evidence type="ECO:0000259" key="11">
    <source>
        <dbReference type="Pfam" id="PF04095"/>
    </source>
</evidence>
<evidence type="ECO:0000256" key="9">
    <source>
        <dbReference type="RuleBase" id="RU365100"/>
    </source>
</evidence>
<keyword evidence="14" id="KW-1185">Reference proteome</keyword>
<evidence type="ECO:0000256" key="4">
    <source>
        <dbReference type="ARBA" id="ARBA00022553"/>
    </source>
</evidence>
<accession>A0ABN2M027</accession>
<dbReference type="SUPFAM" id="SSF54675">
    <property type="entry name" value="Nicotinate/Quinolinate PRTase N-terminal domain-like"/>
    <property type="match status" value="1"/>
</dbReference>
<comment type="PTM">
    <text evidence="9">Transiently phosphorylated on a His residue during the reaction cycle. Phosphorylation strongly increases the affinity for substrates and increases the rate of nicotinate D-ribonucleotide production. Dephosphorylation regenerates the low-affinity form of the enzyme, leading to product release.</text>
</comment>
<evidence type="ECO:0000256" key="1">
    <source>
        <dbReference type="ARBA" id="ARBA00004952"/>
    </source>
</evidence>
<dbReference type="Gene3D" id="3.20.20.70">
    <property type="entry name" value="Aldolase class I"/>
    <property type="match status" value="1"/>
</dbReference>
<dbReference type="Proteomes" id="UP001500218">
    <property type="component" value="Unassembled WGS sequence"/>
</dbReference>
<keyword evidence="4" id="KW-0597">Phosphoprotein</keyword>
<dbReference type="Pfam" id="PF04095">
    <property type="entry name" value="NAPRTase"/>
    <property type="match status" value="1"/>
</dbReference>
<feature type="domain" description="Nicotinate phosphoribosyltransferase N-terminal" evidence="12">
    <location>
        <begin position="4"/>
        <end position="126"/>
    </location>
</feature>
<proteinExistence type="inferred from homology"/>
<keyword evidence="5 9" id="KW-0436">Ligase</keyword>
<evidence type="ECO:0000313" key="13">
    <source>
        <dbReference type="EMBL" id="GAA1804898.1"/>
    </source>
</evidence>
<evidence type="ECO:0000256" key="8">
    <source>
        <dbReference type="ARBA" id="ARBA00048668"/>
    </source>
</evidence>
<dbReference type="NCBIfam" id="TIGR01513">
    <property type="entry name" value="NAPRTase_put"/>
    <property type="match status" value="1"/>
</dbReference>
<dbReference type="EMBL" id="BAAALT010000076">
    <property type="protein sequence ID" value="GAA1804898.1"/>
    <property type="molecule type" value="Genomic_DNA"/>
</dbReference>
<dbReference type="InterPro" id="IPR040727">
    <property type="entry name" value="NAPRTase_N"/>
</dbReference>
<gene>
    <name evidence="13" type="ORF">GCM10009682_28300</name>
</gene>
<dbReference type="InterPro" id="IPR013785">
    <property type="entry name" value="Aldolase_TIM"/>
</dbReference>
<protein>
    <recommendedName>
        <fullName evidence="3 9">Nicotinate phosphoribosyltransferase</fullName>
        <ecNumber evidence="3 9">6.3.4.21</ecNumber>
    </recommendedName>
</protein>
<evidence type="ECO:0000256" key="6">
    <source>
        <dbReference type="ARBA" id="ARBA00022642"/>
    </source>
</evidence>
<feature type="region of interest" description="Disordered" evidence="10">
    <location>
        <begin position="414"/>
        <end position="448"/>
    </location>
</feature>
<name>A0ABN2M027_9ACTN</name>
<reference evidence="13 14" key="1">
    <citation type="journal article" date="2019" name="Int. J. Syst. Evol. Microbiol.">
        <title>The Global Catalogue of Microorganisms (GCM) 10K type strain sequencing project: providing services to taxonomists for standard genome sequencing and annotation.</title>
        <authorList>
            <consortium name="The Broad Institute Genomics Platform"/>
            <consortium name="The Broad Institute Genome Sequencing Center for Infectious Disease"/>
            <person name="Wu L."/>
            <person name="Ma J."/>
        </authorList>
    </citation>
    <scope>NUCLEOTIDE SEQUENCE [LARGE SCALE GENOMIC DNA]</scope>
    <source>
        <strain evidence="13 14">JCM 13250</strain>
    </source>
</reference>
<dbReference type="PANTHER" id="PTHR11098:SF1">
    <property type="entry name" value="NICOTINATE PHOSPHORIBOSYLTRANSFERASE"/>
    <property type="match status" value="1"/>
</dbReference>
<keyword evidence="6 9" id="KW-0662">Pyridine nucleotide biosynthesis</keyword>
<dbReference type="RefSeq" id="WP_344130799.1">
    <property type="nucleotide sequence ID" value="NZ_BAAALT010000076.1"/>
</dbReference>
<dbReference type="Pfam" id="PF17767">
    <property type="entry name" value="NAPRTase_N"/>
    <property type="match status" value="1"/>
</dbReference>
<dbReference type="InterPro" id="IPR007229">
    <property type="entry name" value="Nic_PRibTrfase-Fam"/>
</dbReference>
<dbReference type="InterPro" id="IPR041525">
    <property type="entry name" value="N/Namide_PRibTrfase"/>
</dbReference>
<evidence type="ECO:0000259" key="12">
    <source>
        <dbReference type="Pfam" id="PF17767"/>
    </source>
</evidence>
<dbReference type="EC" id="6.3.4.21" evidence="3 9"/>
<keyword evidence="7 9" id="KW-0808">Transferase</keyword>
<evidence type="ECO:0000256" key="10">
    <source>
        <dbReference type="SAM" id="MobiDB-lite"/>
    </source>
</evidence>
<comment type="pathway">
    <text evidence="1 9">Cofactor biosynthesis; NAD(+) biosynthesis; nicotinate D-ribonucleotide from nicotinate: step 1/1.</text>
</comment>
<comment type="similarity">
    <text evidence="2 9">Belongs to the NAPRTase family.</text>
</comment>
<dbReference type="CDD" id="cd01570">
    <property type="entry name" value="NAPRTase_A"/>
    <property type="match status" value="1"/>
</dbReference>
<dbReference type="NCBIfam" id="NF009131">
    <property type="entry name" value="PRK12484.1"/>
    <property type="match status" value="1"/>
</dbReference>
<dbReference type="InterPro" id="IPR006405">
    <property type="entry name" value="Nic_PRibTrfase_pncB"/>
</dbReference>
<dbReference type="GO" id="GO:0016757">
    <property type="term" value="F:glycosyltransferase activity"/>
    <property type="evidence" value="ECO:0007669"/>
    <property type="project" value="UniProtKB-KW"/>
</dbReference>
<comment type="caution">
    <text evidence="13">The sequence shown here is derived from an EMBL/GenBank/DDBJ whole genome shotgun (WGS) entry which is preliminary data.</text>
</comment>
<evidence type="ECO:0000256" key="7">
    <source>
        <dbReference type="ARBA" id="ARBA00022679"/>
    </source>
</evidence>
<evidence type="ECO:0000256" key="5">
    <source>
        <dbReference type="ARBA" id="ARBA00022598"/>
    </source>
</evidence>
<comment type="function">
    <text evidence="9">Catalyzes the first step in the biosynthesis of NAD from nicotinic acid, the ATP-dependent synthesis of beta-nicotinate D-ribonucleotide from nicotinate and 5-phospho-D-ribose 1-phosphate.</text>
</comment>
<dbReference type="PANTHER" id="PTHR11098">
    <property type="entry name" value="NICOTINATE PHOSPHORIBOSYLTRANSFERASE"/>
    <property type="match status" value="1"/>
</dbReference>